<proteinExistence type="inferred from homology"/>
<gene>
    <name evidence="6" type="ORF">MELIAE_LOCUS6835</name>
</gene>
<keyword evidence="7" id="KW-1185">Reference proteome</keyword>
<dbReference type="GO" id="GO:0030866">
    <property type="term" value="P:cortical actin cytoskeleton organization"/>
    <property type="evidence" value="ECO:0007669"/>
    <property type="project" value="TreeGrafter"/>
</dbReference>
<accession>A0A9P0FGB1</accession>
<feature type="region of interest" description="Disordered" evidence="3">
    <location>
        <begin position="534"/>
        <end position="726"/>
    </location>
</feature>
<evidence type="ECO:0000256" key="1">
    <source>
        <dbReference type="ARBA" id="ARBA00005271"/>
    </source>
</evidence>
<dbReference type="GO" id="GO:0051015">
    <property type="term" value="F:actin filament binding"/>
    <property type="evidence" value="ECO:0007669"/>
    <property type="project" value="TreeGrafter"/>
</dbReference>
<dbReference type="AlphaFoldDB" id="A0A9P0FGB1"/>
<evidence type="ECO:0000256" key="2">
    <source>
        <dbReference type="SAM" id="Coils"/>
    </source>
</evidence>
<feature type="coiled-coil region" evidence="2">
    <location>
        <begin position="1133"/>
        <end position="1172"/>
    </location>
</feature>
<dbReference type="Pfam" id="PF02181">
    <property type="entry name" value="FH2"/>
    <property type="match status" value="1"/>
</dbReference>
<dbReference type="PROSITE" id="PS51444">
    <property type="entry name" value="FH2"/>
    <property type="match status" value="1"/>
</dbReference>
<dbReference type="GO" id="GO:0035556">
    <property type="term" value="P:intracellular signal transduction"/>
    <property type="evidence" value="ECO:0007669"/>
    <property type="project" value="InterPro"/>
</dbReference>
<organism evidence="6 7">
    <name type="scientific">Brassicogethes aeneus</name>
    <name type="common">Rape pollen beetle</name>
    <name type="synonym">Meligethes aeneus</name>
    <dbReference type="NCBI Taxonomy" id="1431903"/>
    <lineage>
        <taxon>Eukaryota</taxon>
        <taxon>Metazoa</taxon>
        <taxon>Ecdysozoa</taxon>
        <taxon>Arthropoda</taxon>
        <taxon>Hexapoda</taxon>
        <taxon>Insecta</taxon>
        <taxon>Pterygota</taxon>
        <taxon>Neoptera</taxon>
        <taxon>Endopterygota</taxon>
        <taxon>Coleoptera</taxon>
        <taxon>Polyphaga</taxon>
        <taxon>Cucujiformia</taxon>
        <taxon>Nitidulidae</taxon>
        <taxon>Meligethinae</taxon>
        <taxon>Brassicogethes</taxon>
    </lineage>
</organism>
<name>A0A9P0FGB1_BRAAE</name>
<evidence type="ECO:0000313" key="7">
    <source>
        <dbReference type="Proteomes" id="UP001154078"/>
    </source>
</evidence>
<feature type="compositionally biased region" description="Basic residues" evidence="3">
    <location>
        <begin position="19"/>
        <end position="28"/>
    </location>
</feature>
<sequence length="1178" mass="130909">MGNLQTGEGKQPKTGKSPGKIKGKIKLAKAKKSKEDVRFTGIVPEDIEVEEISAVVIEKPVKKLAPKPPEKVPDKPPRKEPLITDSWREANKAAINSETKVSPPSAVSSSSDSNFTDPCTPVGFSTELNECYQSEESILDVEVPNTVQDNFLHNLTLNSATSFKLNEYRARHEEVRAKKLSKLGVSKTSQISLDADPKECFASENVEVVNLDDDDGDDSGFLGSFQKDDTLKRKPKKEDEVDEGQKVSHMVKRMSDVNLNNGNPEYKRHMSVPSEPAKVIPDSLVLKKVASFTLSKTELESKVCKPKFVPEKLDFQMYEKFEGYQLINWYISEFNENQYFKELVTGVDLKILAVQFCTHLLAAGVLRQIPDKDVEISNIFKPDCMYYWTHAETPISMPQTPGRLSMVSWPPNDSDVFLSPNGNDSVSLNIDYRPEFKNSARDVEVLSLEEEIKRLHQEIEKYKTLVEIQTLTDNAVKDFGSPIEENKPICDSSNVVKIVGVERKKTAQIYEEIDSKMVSIAIQTDDDNQAQLNEGKVNEEVEQKCMKDAETSTDKNEFEEASPKVKEPQPPKKSEPPSILPDVPTPSPPPPPPPPPPPMMPGPPPPMMPGPPPPPPFPGLDETTLPGAGALPPPPPPLPSLGGPPPPPMPGMGGPPPPPPPPGMGGPPPPPPPPGIGGPPPPPPPPGMGGPPPPPPAPGMGPPPPPPMGGPAPLPAPPSGGWAPQKAVAPPFPAPLALRKNAVQPKVPMKPLYWTRIVAQPEATEEKKSALWNQIDELPLENLNEFTDLFSRQVIIRQPTIKKEVKKNKLEPVKLLDGKRSQNVGILAQSLHVDFTEIENAVYNFDTAIVSLEALQQIYEVRANAEELSQIKEHLATKPDIPLDKPEQFLYELSEISNFAERISCLMFQVEFEDSISTIGHTLTNLQTACQYLTTSPELKEVLAIILTLGNYMNGGNMTRGQADGFGLEILPKIKDVKSSKDSKVTLLHYVVRLYLKKLETPVEVNLTLPVPEPGDIRRAASVNFDELKLDLQKLEKQLKACENRTEKVIEASTEENLQPFKEKMTIFLENSHKQLTVELEKLEECQKLFIGTMKFYLFKPKSGTLEDFPPNSFFELWLPFCLDFKDIFKNELIRMEKEKIQAMKKKERSEIKTIKERENGLKAKIKRYQAKQNVETK</sequence>
<protein>
    <submittedName>
        <fullName evidence="6">Uncharacterized protein</fullName>
    </submittedName>
</protein>
<reference evidence="6" key="1">
    <citation type="submission" date="2021-12" db="EMBL/GenBank/DDBJ databases">
        <authorList>
            <person name="King R."/>
        </authorList>
    </citation>
    <scope>NUCLEOTIDE SEQUENCE</scope>
</reference>
<feature type="compositionally biased region" description="Basic and acidic residues" evidence="3">
    <location>
        <begin position="68"/>
        <end position="91"/>
    </location>
</feature>
<dbReference type="InterPro" id="IPR042201">
    <property type="entry name" value="FH2_Formin_sf"/>
</dbReference>
<comment type="similarity">
    <text evidence="1">Belongs to the formin homology family. Cappuccino subfamily.</text>
</comment>
<dbReference type="PROSITE" id="PS50186">
    <property type="entry name" value="DEP"/>
    <property type="match status" value="1"/>
</dbReference>
<dbReference type="PANTHER" id="PTHR45920:SF7">
    <property type="entry name" value="FORMIN-G"/>
    <property type="match status" value="1"/>
</dbReference>
<dbReference type="InterPro" id="IPR001265">
    <property type="entry name" value="Formin_Cappuccino_subfam"/>
</dbReference>
<dbReference type="InterPro" id="IPR015425">
    <property type="entry name" value="FH2_Formin"/>
</dbReference>
<feature type="compositionally biased region" description="Pro residues" evidence="3">
    <location>
        <begin position="631"/>
        <end position="718"/>
    </location>
</feature>
<dbReference type="PANTHER" id="PTHR45920">
    <property type="entry name" value="FORMIN HOMOLOGY 2 DOMAIN CONTAINING, ISOFORM I"/>
    <property type="match status" value="1"/>
</dbReference>
<feature type="compositionally biased region" description="Pro residues" evidence="3">
    <location>
        <begin position="583"/>
        <end position="618"/>
    </location>
</feature>
<dbReference type="Proteomes" id="UP001154078">
    <property type="component" value="Chromosome 4"/>
</dbReference>
<dbReference type="PRINTS" id="PR00828">
    <property type="entry name" value="FORMIN"/>
</dbReference>
<feature type="domain" description="DEP" evidence="4">
    <location>
        <begin position="321"/>
        <end position="390"/>
    </location>
</feature>
<dbReference type="GO" id="GO:0008017">
    <property type="term" value="F:microtubule binding"/>
    <property type="evidence" value="ECO:0007669"/>
    <property type="project" value="InterPro"/>
</dbReference>
<dbReference type="SMART" id="SM00498">
    <property type="entry name" value="FH2"/>
    <property type="match status" value="1"/>
</dbReference>
<dbReference type="GO" id="GO:0005737">
    <property type="term" value="C:cytoplasm"/>
    <property type="evidence" value="ECO:0007669"/>
    <property type="project" value="UniProtKB-ARBA"/>
</dbReference>
<feature type="region of interest" description="Disordered" evidence="3">
    <location>
        <begin position="1"/>
        <end position="28"/>
    </location>
</feature>
<dbReference type="OrthoDB" id="427644at2759"/>
<dbReference type="InterPro" id="IPR000591">
    <property type="entry name" value="DEP_dom"/>
</dbReference>
<feature type="coiled-coil region" evidence="2">
    <location>
        <begin position="1018"/>
        <end position="1052"/>
    </location>
</feature>
<dbReference type="EMBL" id="OV121135">
    <property type="protein sequence ID" value="CAH0555466.1"/>
    <property type="molecule type" value="Genomic_DNA"/>
</dbReference>
<dbReference type="SUPFAM" id="SSF101447">
    <property type="entry name" value="Formin homology 2 domain (FH2 domain)"/>
    <property type="match status" value="1"/>
</dbReference>
<dbReference type="GO" id="GO:0005884">
    <property type="term" value="C:actin filament"/>
    <property type="evidence" value="ECO:0007669"/>
    <property type="project" value="InterPro"/>
</dbReference>
<dbReference type="Gene3D" id="1.20.58.2220">
    <property type="entry name" value="Formin, FH2 domain"/>
    <property type="match status" value="1"/>
</dbReference>
<feature type="compositionally biased region" description="Basic and acidic residues" evidence="3">
    <location>
        <begin position="536"/>
        <end position="575"/>
    </location>
</feature>
<feature type="domain" description="FH2" evidence="5">
    <location>
        <begin position="739"/>
        <end position="1151"/>
    </location>
</feature>
<evidence type="ECO:0000256" key="3">
    <source>
        <dbReference type="SAM" id="MobiDB-lite"/>
    </source>
</evidence>
<evidence type="ECO:0000259" key="5">
    <source>
        <dbReference type="PROSITE" id="PS51444"/>
    </source>
</evidence>
<feature type="compositionally biased region" description="Basic and acidic residues" evidence="3">
    <location>
        <begin position="226"/>
        <end position="246"/>
    </location>
</feature>
<feature type="region of interest" description="Disordered" evidence="3">
    <location>
        <begin position="60"/>
        <end position="115"/>
    </location>
</feature>
<evidence type="ECO:0000313" key="6">
    <source>
        <dbReference type="EMBL" id="CAH0555466.1"/>
    </source>
</evidence>
<feature type="region of interest" description="Disordered" evidence="3">
    <location>
        <begin position="211"/>
        <end position="246"/>
    </location>
</feature>
<feature type="compositionally biased region" description="Low complexity" evidence="3">
    <location>
        <begin position="101"/>
        <end position="113"/>
    </location>
</feature>
<evidence type="ECO:0000259" key="4">
    <source>
        <dbReference type="PROSITE" id="PS50186"/>
    </source>
</evidence>
<dbReference type="GO" id="GO:0045010">
    <property type="term" value="P:actin nucleation"/>
    <property type="evidence" value="ECO:0007669"/>
    <property type="project" value="InterPro"/>
</dbReference>
<keyword evidence="2" id="KW-0175">Coiled coil</keyword>